<evidence type="ECO:0000256" key="2">
    <source>
        <dbReference type="ARBA" id="ARBA00022723"/>
    </source>
</evidence>
<sequence length="452" mass="51779">MYIDTHAHLFYPNFNGELDQIIERAQNSGVDAILVPGTDIQTSIQAIELSKQYERLYTAVGVHPHETKEWNDELINQIETLTKNKKVVAIGEIGLDYYYDFSPREVQLKAFRAQIELALKLDLPVIVHNRDSNDDIMEIIREYADTSLRAQFHCFAGSEKDAKELIGMNHFISFPGNVTFKKADNIRRILKSIPPENLLLETDSPFMTPVPYRGKRNEPSYIPIIAETISEIHDISLDELAKITSYNTYKLFGIGKNPDLIFTYQIGDSLYINVTNRCNADCVFCKRKTTAEVDGYILKMKKTEEPDATVYINEIANPKKYKEIVFCGYGEPTIRWDVVKEVAKYVKDNGGKTRLNTNGHGNVINQRDITPEFEGLIDKVSVSLNSVYPEQYAELMRVRPEMHSEMLDFVKKAKQFTNVVMSIVGIDEVDKEKAKKLVTEEIGVEFRERAYF</sequence>
<dbReference type="InterPro" id="IPR058240">
    <property type="entry name" value="rSAM_sf"/>
</dbReference>
<dbReference type="InterPro" id="IPR032466">
    <property type="entry name" value="Metal_Hydrolase"/>
</dbReference>
<organism evidence="7">
    <name type="scientific">hydrocarbon metagenome</name>
    <dbReference type="NCBI Taxonomy" id="938273"/>
    <lineage>
        <taxon>unclassified sequences</taxon>
        <taxon>metagenomes</taxon>
        <taxon>ecological metagenomes</taxon>
    </lineage>
</organism>
<dbReference type="Gene3D" id="3.20.20.70">
    <property type="entry name" value="Aldolase class I"/>
    <property type="match status" value="1"/>
</dbReference>
<evidence type="ECO:0000256" key="1">
    <source>
        <dbReference type="ARBA" id="ARBA00022691"/>
    </source>
</evidence>
<gene>
    <name evidence="7" type="ORF">ASZ90_003497</name>
</gene>
<dbReference type="EMBL" id="LNQE01000426">
    <property type="protein sequence ID" value="KUG26654.1"/>
    <property type="molecule type" value="Genomic_DNA"/>
</dbReference>
<evidence type="ECO:0000256" key="4">
    <source>
        <dbReference type="ARBA" id="ARBA00023004"/>
    </source>
</evidence>
<comment type="caution">
    <text evidence="7">The sequence shown here is derived from an EMBL/GenBank/DDBJ whole genome shotgun (WGS) entry which is preliminary data.</text>
</comment>
<protein>
    <submittedName>
        <fullName evidence="7">Putative deoxyribonuclease ycfh</fullName>
    </submittedName>
</protein>
<evidence type="ECO:0000256" key="5">
    <source>
        <dbReference type="ARBA" id="ARBA00023014"/>
    </source>
</evidence>
<dbReference type="Pfam" id="PF01026">
    <property type="entry name" value="TatD_DNase"/>
    <property type="match status" value="1"/>
</dbReference>
<keyword evidence="3" id="KW-0378">Hydrolase</keyword>
<dbReference type="InterPro" id="IPR013785">
    <property type="entry name" value="Aldolase_TIM"/>
</dbReference>
<dbReference type="CDD" id="cd01335">
    <property type="entry name" value="Radical_SAM"/>
    <property type="match status" value="1"/>
</dbReference>
<feature type="domain" description="Radical SAM core" evidence="6">
    <location>
        <begin position="264"/>
        <end position="452"/>
    </location>
</feature>
<dbReference type="InterPro" id="IPR001130">
    <property type="entry name" value="TatD-like"/>
</dbReference>
<dbReference type="SUPFAM" id="SSF102114">
    <property type="entry name" value="Radical SAM enzymes"/>
    <property type="match status" value="1"/>
</dbReference>
<dbReference type="SFLD" id="SFLDS00029">
    <property type="entry name" value="Radical_SAM"/>
    <property type="match status" value="1"/>
</dbReference>
<keyword evidence="5" id="KW-0411">Iron-sulfur</keyword>
<dbReference type="PROSITE" id="PS51918">
    <property type="entry name" value="RADICAL_SAM"/>
    <property type="match status" value="1"/>
</dbReference>
<keyword evidence="1" id="KW-0949">S-adenosyl-L-methionine</keyword>
<dbReference type="FunFam" id="3.20.20.140:FF:000005">
    <property type="entry name" value="TatD family hydrolase"/>
    <property type="match status" value="1"/>
</dbReference>
<dbReference type="GO" id="GO:0016788">
    <property type="term" value="F:hydrolase activity, acting on ester bonds"/>
    <property type="evidence" value="ECO:0007669"/>
    <property type="project" value="InterPro"/>
</dbReference>
<name>A0A0W8G134_9ZZZZ</name>
<dbReference type="SUPFAM" id="SSF51556">
    <property type="entry name" value="Metallo-dependent hydrolases"/>
    <property type="match status" value="1"/>
</dbReference>
<evidence type="ECO:0000313" key="7">
    <source>
        <dbReference type="EMBL" id="KUG26654.1"/>
    </source>
</evidence>
<evidence type="ECO:0000259" key="6">
    <source>
        <dbReference type="PROSITE" id="PS51918"/>
    </source>
</evidence>
<dbReference type="GO" id="GO:0004536">
    <property type="term" value="F:DNA nuclease activity"/>
    <property type="evidence" value="ECO:0007669"/>
    <property type="project" value="InterPro"/>
</dbReference>
<keyword evidence="2" id="KW-0479">Metal-binding</keyword>
<dbReference type="PANTHER" id="PTHR46124:SF2">
    <property type="entry name" value="D-AMINOACYL-TRNA DEACYLASE"/>
    <property type="match status" value="1"/>
</dbReference>
<dbReference type="CDD" id="cd01310">
    <property type="entry name" value="TatD_DNAse"/>
    <property type="match status" value="1"/>
</dbReference>
<dbReference type="Pfam" id="PF04055">
    <property type="entry name" value="Radical_SAM"/>
    <property type="match status" value="1"/>
</dbReference>
<dbReference type="AlphaFoldDB" id="A0A0W8G134"/>
<dbReference type="Gene3D" id="3.20.20.140">
    <property type="entry name" value="Metal-dependent hydrolases"/>
    <property type="match status" value="1"/>
</dbReference>
<dbReference type="InterPro" id="IPR015991">
    <property type="entry name" value="TatD/YcfH-like"/>
</dbReference>
<dbReference type="NCBIfam" id="TIGR04038">
    <property type="entry name" value="tatD_link_rSAM"/>
    <property type="match status" value="1"/>
</dbReference>
<accession>A0A0W8G134</accession>
<dbReference type="InterPro" id="IPR007197">
    <property type="entry name" value="rSAM"/>
</dbReference>
<keyword evidence="4" id="KW-0408">Iron</keyword>
<reference evidence="7" key="1">
    <citation type="journal article" date="2015" name="Proc. Natl. Acad. Sci. U.S.A.">
        <title>Networks of energetic and metabolic interactions define dynamics in microbial communities.</title>
        <authorList>
            <person name="Embree M."/>
            <person name="Liu J.K."/>
            <person name="Al-Bassam M.M."/>
            <person name="Zengler K."/>
        </authorList>
    </citation>
    <scope>NUCLEOTIDE SEQUENCE</scope>
</reference>
<dbReference type="GO" id="GO:0051536">
    <property type="term" value="F:iron-sulfur cluster binding"/>
    <property type="evidence" value="ECO:0007669"/>
    <property type="project" value="UniProtKB-KW"/>
</dbReference>
<dbReference type="NCBIfam" id="TIGR00010">
    <property type="entry name" value="YchF/TatD family DNA exonuclease"/>
    <property type="match status" value="1"/>
</dbReference>
<proteinExistence type="predicted"/>
<dbReference type="GO" id="GO:0046872">
    <property type="term" value="F:metal ion binding"/>
    <property type="evidence" value="ECO:0007669"/>
    <property type="project" value="UniProtKB-KW"/>
</dbReference>
<dbReference type="InterPro" id="IPR023821">
    <property type="entry name" value="rSAM_TatD-assoc"/>
</dbReference>
<evidence type="ECO:0000256" key="3">
    <source>
        <dbReference type="ARBA" id="ARBA00022801"/>
    </source>
</evidence>
<dbReference type="PANTHER" id="PTHR46124">
    <property type="entry name" value="D-AMINOACYL-TRNA DEACYLASE"/>
    <property type="match status" value="1"/>
</dbReference>